<name>A0A2Z6NWI7_TRISU</name>
<accession>A0A2Z6NWI7</accession>
<dbReference type="OrthoDB" id="1437624at2759"/>
<evidence type="ECO:0000256" key="1">
    <source>
        <dbReference type="SAM" id="MobiDB-lite"/>
    </source>
</evidence>
<reference evidence="3" key="1">
    <citation type="journal article" date="2017" name="Front. Plant Sci.">
        <title>Climate Clever Clovers: New Paradigm to Reduce the Environmental Footprint of Ruminants by Breeding Low Methanogenic Forages Utilizing Haplotype Variation.</title>
        <authorList>
            <person name="Kaur P."/>
            <person name="Appels R."/>
            <person name="Bayer P.E."/>
            <person name="Keeble-Gagnere G."/>
            <person name="Wang J."/>
            <person name="Hirakawa H."/>
            <person name="Shirasawa K."/>
            <person name="Vercoe P."/>
            <person name="Stefanova K."/>
            <person name="Durmic Z."/>
            <person name="Nichols P."/>
            <person name="Revell C."/>
            <person name="Isobe S.N."/>
            <person name="Edwards D."/>
            <person name="Erskine W."/>
        </authorList>
    </citation>
    <scope>NUCLEOTIDE SEQUENCE [LARGE SCALE GENOMIC DNA]</scope>
    <source>
        <strain evidence="3">cv. Daliak</strain>
    </source>
</reference>
<proteinExistence type="predicted"/>
<feature type="compositionally biased region" description="Low complexity" evidence="1">
    <location>
        <begin position="591"/>
        <end position="601"/>
    </location>
</feature>
<organism evidence="2 3">
    <name type="scientific">Trifolium subterraneum</name>
    <name type="common">Subterranean clover</name>
    <dbReference type="NCBI Taxonomy" id="3900"/>
    <lineage>
        <taxon>Eukaryota</taxon>
        <taxon>Viridiplantae</taxon>
        <taxon>Streptophyta</taxon>
        <taxon>Embryophyta</taxon>
        <taxon>Tracheophyta</taxon>
        <taxon>Spermatophyta</taxon>
        <taxon>Magnoliopsida</taxon>
        <taxon>eudicotyledons</taxon>
        <taxon>Gunneridae</taxon>
        <taxon>Pentapetalae</taxon>
        <taxon>rosids</taxon>
        <taxon>fabids</taxon>
        <taxon>Fabales</taxon>
        <taxon>Fabaceae</taxon>
        <taxon>Papilionoideae</taxon>
        <taxon>50 kb inversion clade</taxon>
        <taxon>NPAAA clade</taxon>
        <taxon>Hologalegina</taxon>
        <taxon>IRL clade</taxon>
        <taxon>Trifolieae</taxon>
        <taxon>Trifolium</taxon>
    </lineage>
</organism>
<protein>
    <submittedName>
        <fullName evidence="2">Uncharacterized protein</fullName>
    </submittedName>
</protein>
<feature type="region of interest" description="Disordered" evidence="1">
    <location>
        <begin position="590"/>
        <end position="617"/>
    </location>
</feature>
<sequence>MPLIGFASFAQNSKSMRGRNNSLRTHKEGLAGLLSPRVGDPPALLYDPSPSLEQPLYERSLIRMVCSHYRSSVACLSSRDPLPCTELITQSQPSCACKSRLPSKRSLCYLGLESNLRIFLSTADGGVGKTAQETHWIPTLRWSLLPMSPAVSSPVDLAFVLSVEIFFAFFQFLSVHAWGSGSISITIGLCLSPSVIIPREETREKLNLSVPRSGAESDPKEKELEFTSQVINSLILTEIFVLLLTRLAAEFKPIWRIIVSALPAARRAVEVVDSVQSAKRQEPPDLMGGIPMKEAHLEGAISSKSSVSEWSHPVHDPYVGMSSGPASVGYSFSVSPSSRSVDSLIEGMKAKDVPSSGRSGPKRESFGMVLGFGKMLGPTMSLSTYGILQDMTLYAMALRHRKWVLLPSKYGTEGVAELTQGRKEKSFALTPTRVAKVGRGPTAELHSIDMSVIIEKRAGHRLFTGDERPAEGHESPRKSVDQSKVSRPSLLFSLVLERGFEEGGLKEVVPSRLQKDRRLHYVQGLVFLFFLSRKRRNLIQWMLESEVSRSGSSRAGRKRLAPVATVESVDRVEADVVDSVADETISLAECSGGEVESVESGPETDLSSSVSEGPPFA</sequence>
<dbReference type="AlphaFoldDB" id="A0A2Z6NWI7"/>
<dbReference type="EMBL" id="DF974429">
    <property type="protein sequence ID" value="GAU48498.1"/>
    <property type="molecule type" value="Genomic_DNA"/>
</dbReference>
<gene>
    <name evidence="2" type="ORF">TSUD_291840</name>
</gene>
<keyword evidence="3" id="KW-1185">Reference proteome</keyword>
<evidence type="ECO:0000313" key="3">
    <source>
        <dbReference type="Proteomes" id="UP000242715"/>
    </source>
</evidence>
<dbReference type="Proteomes" id="UP000242715">
    <property type="component" value="Unassembled WGS sequence"/>
</dbReference>
<evidence type="ECO:0000313" key="2">
    <source>
        <dbReference type="EMBL" id="GAU48498.1"/>
    </source>
</evidence>